<protein>
    <recommendedName>
        <fullName evidence="4">Tetratricopeptide repeat protein</fullName>
    </recommendedName>
</protein>
<evidence type="ECO:0000313" key="1">
    <source>
        <dbReference type="EMBL" id="CAF1150657.1"/>
    </source>
</evidence>
<accession>A0A8S2MIB4</accession>
<proteinExistence type="predicted"/>
<organism evidence="2 3">
    <name type="scientific">Didymodactylos carnosus</name>
    <dbReference type="NCBI Taxonomy" id="1234261"/>
    <lineage>
        <taxon>Eukaryota</taxon>
        <taxon>Metazoa</taxon>
        <taxon>Spiralia</taxon>
        <taxon>Gnathifera</taxon>
        <taxon>Rotifera</taxon>
        <taxon>Eurotatoria</taxon>
        <taxon>Bdelloidea</taxon>
        <taxon>Philodinida</taxon>
        <taxon>Philodinidae</taxon>
        <taxon>Didymodactylos</taxon>
    </lineage>
</organism>
<dbReference type="EMBL" id="CAJOBA010030922">
    <property type="protein sequence ID" value="CAF3957235.1"/>
    <property type="molecule type" value="Genomic_DNA"/>
</dbReference>
<dbReference type="EMBL" id="CAJNOK010011876">
    <property type="protein sequence ID" value="CAF1150657.1"/>
    <property type="molecule type" value="Genomic_DNA"/>
</dbReference>
<dbReference type="Gene3D" id="1.25.40.10">
    <property type="entry name" value="Tetratricopeptide repeat domain"/>
    <property type="match status" value="1"/>
</dbReference>
<dbReference type="SUPFAM" id="SSF81901">
    <property type="entry name" value="HCP-like"/>
    <property type="match status" value="1"/>
</dbReference>
<comment type="caution">
    <text evidence="2">The sequence shown here is derived from an EMBL/GenBank/DDBJ whole genome shotgun (WGS) entry which is preliminary data.</text>
</comment>
<dbReference type="Proteomes" id="UP000677228">
    <property type="component" value="Unassembled WGS sequence"/>
</dbReference>
<dbReference type="InterPro" id="IPR011990">
    <property type="entry name" value="TPR-like_helical_dom_sf"/>
</dbReference>
<name>A0A8S2MIB4_9BILA</name>
<reference evidence="2" key="1">
    <citation type="submission" date="2021-02" db="EMBL/GenBank/DDBJ databases">
        <authorList>
            <person name="Nowell W R."/>
        </authorList>
    </citation>
    <scope>NUCLEOTIDE SEQUENCE</scope>
</reference>
<sequence length="99" mass="11680">MIAVYNDLAKVHENEEQYPFAVQYYEQIIDIQLKENHSVDKLYLHCEDIIGRIGDYEKEILFYKKALDSLLKTILSDNVSLWEVYLAIGSAYLYNKDIQ</sequence>
<dbReference type="Proteomes" id="UP000682733">
    <property type="component" value="Unassembled WGS sequence"/>
</dbReference>
<evidence type="ECO:0000313" key="2">
    <source>
        <dbReference type="EMBL" id="CAF3957235.1"/>
    </source>
</evidence>
<gene>
    <name evidence="1" type="ORF">OVA965_LOCUS21586</name>
    <name evidence="2" type="ORF">TMI583_LOCUS22275</name>
</gene>
<evidence type="ECO:0000313" key="3">
    <source>
        <dbReference type="Proteomes" id="UP000682733"/>
    </source>
</evidence>
<dbReference type="AlphaFoldDB" id="A0A8S2MIB4"/>
<evidence type="ECO:0008006" key="4">
    <source>
        <dbReference type="Google" id="ProtNLM"/>
    </source>
</evidence>